<keyword evidence="2" id="KW-1185">Reference proteome</keyword>
<dbReference type="RefSeq" id="WP_073153467.1">
    <property type="nucleotide sequence ID" value="NZ_FQYY01000010.1"/>
</dbReference>
<dbReference type="AlphaFoldDB" id="A0A1M6HD95"/>
<dbReference type="PROSITE" id="PS51257">
    <property type="entry name" value="PROKAR_LIPOPROTEIN"/>
    <property type="match status" value="1"/>
</dbReference>
<dbReference type="Gene3D" id="2.20.110.10">
    <property type="entry name" value="Histone H3 K4-specific methyltransferase SET7/9 N-terminal domain"/>
    <property type="match status" value="2"/>
</dbReference>
<dbReference type="InterPro" id="IPR011652">
    <property type="entry name" value="MORN_2"/>
</dbReference>
<protein>
    <submittedName>
        <fullName evidence="1">Antitoxin component YwqK of the YwqJK toxin-antitoxin module</fullName>
    </submittedName>
</protein>
<dbReference type="STRING" id="579105.SAMN04488096_11072"/>
<sequence length="216" mass="25198">MRVKFKIIVFFIVISFFSCKKEITNNKILKTNSSLSSNSTYELSTINLDTIAFTNPDMKFVNGEYFFKNKPFTGIVFKILKGYQLKTYSSVINGKLNGLYQSFYPNGKPYEIRNYKDGLSVGKHIGYWENTGNLKFEYNYNNQQKEGLQKSWYANGDLAHIYNYKEDKLEGLQQAWRKNGSLYRNFIVKNGARYGLQKSKSCYELNDEKIVLQVDK</sequence>
<reference evidence="1 2" key="1">
    <citation type="submission" date="2016-11" db="EMBL/GenBank/DDBJ databases">
        <authorList>
            <person name="Jaros S."/>
            <person name="Januszkiewicz K."/>
            <person name="Wedrychowicz H."/>
        </authorList>
    </citation>
    <scope>NUCLEOTIDE SEQUENCE [LARGE SCALE GENOMIC DNA]</scope>
    <source>
        <strain evidence="1 2">DSM 21425</strain>
    </source>
</reference>
<dbReference type="SUPFAM" id="SSF82185">
    <property type="entry name" value="Histone H3 K4-specific methyltransferase SET7/9 N-terminal domain"/>
    <property type="match status" value="1"/>
</dbReference>
<dbReference type="OrthoDB" id="6334863at2"/>
<proteinExistence type="predicted"/>
<dbReference type="Pfam" id="PF07661">
    <property type="entry name" value="MORN_2"/>
    <property type="match status" value="2"/>
</dbReference>
<name>A0A1M6HD95_9FLAO</name>
<dbReference type="EMBL" id="FQYY01000010">
    <property type="protein sequence ID" value="SHJ20131.1"/>
    <property type="molecule type" value="Genomic_DNA"/>
</dbReference>
<gene>
    <name evidence="1" type="ORF">SAMN04488096_11072</name>
</gene>
<organism evidence="1 2">
    <name type="scientific">Mesonia phycicola</name>
    <dbReference type="NCBI Taxonomy" id="579105"/>
    <lineage>
        <taxon>Bacteria</taxon>
        <taxon>Pseudomonadati</taxon>
        <taxon>Bacteroidota</taxon>
        <taxon>Flavobacteriia</taxon>
        <taxon>Flavobacteriales</taxon>
        <taxon>Flavobacteriaceae</taxon>
        <taxon>Mesonia</taxon>
    </lineage>
</organism>
<dbReference type="Proteomes" id="UP000184225">
    <property type="component" value="Unassembled WGS sequence"/>
</dbReference>
<evidence type="ECO:0000313" key="2">
    <source>
        <dbReference type="Proteomes" id="UP000184225"/>
    </source>
</evidence>
<evidence type="ECO:0000313" key="1">
    <source>
        <dbReference type="EMBL" id="SHJ20131.1"/>
    </source>
</evidence>
<accession>A0A1M6HD95</accession>